<accession>A0A090ME56</accession>
<gene>
    <name evidence="1" type="ORF">BN851_0148490</name>
</gene>
<comment type="caution">
    <text evidence="1">The sequence shown here is derived from an EMBL/GenBank/DDBJ whole genome shotgun (WGS) entry which is preliminary data.</text>
</comment>
<organism evidence="1">
    <name type="scientific">Fusarium acuminatum CS5907</name>
    <dbReference type="NCBI Taxonomy" id="1318461"/>
    <lineage>
        <taxon>Eukaryota</taxon>
        <taxon>Fungi</taxon>
        <taxon>Dikarya</taxon>
        <taxon>Ascomycota</taxon>
        <taxon>Pezizomycotina</taxon>
        <taxon>Sordariomycetes</taxon>
        <taxon>Hypocreomycetidae</taxon>
        <taxon>Hypocreales</taxon>
        <taxon>Nectriaceae</taxon>
        <taxon>Fusarium</taxon>
        <taxon>Fusarium tricinctum species complex</taxon>
    </lineage>
</organism>
<sequence length="210" mass="24278">MDVWRPFLKMDSDDNMAQSTTANEAYGASAKQLKRLVYLYRKTFESTNPTMLVTPGFLSLLNEIFRNPDVSDAQFWFIFSFHGCLSIAPWCTGLHGISEALITTAWQSDLFQRRGWTNSMIEDIQATTRALAQDNAYRSLYPIKLDLSDDTIQTNNMEALAREFRRLAFQYEPNGRSIEMDHEREIWKGDPRELTLTLSEATEVEEYTSF</sequence>
<dbReference type="EMBL" id="CBMG010003619">
    <property type="protein sequence ID" value="CEG03970.1"/>
    <property type="molecule type" value="Genomic_DNA"/>
</dbReference>
<dbReference type="AlphaFoldDB" id="A0A090ME56"/>
<proteinExistence type="predicted"/>
<name>A0A090ME56_9HYPO</name>
<reference evidence="1" key="1">
    <citation type="submission" date="2013-05" db="EMBL/GenBank/DDBJ databases">
        <title>Draft genome sequences of six wheat associated Fusarium spp. isolates.</title>
        <authorList>
            <person name="Moolhuijzen P.M."/>
            <person name="Manners J.M."/>
            <person name="Wilcox S."/>
            <person name="Bellgard M.I."/>
            <person name="Gardiner D.M."/>
        </authorList>
    </citation>
    <scope>NUCLEOTIDE SEQUENCE</scope>
    <source>
        <strain evidence="1">CS5907</strain>
    </source>
</reference>
<protein>
    <submittedName>
        <fullName evidence="1">WGS project CBMG000000000 data, contig CS5907-c003647</fullName>
    </submittedName>
</protein>
<evidence type="ECO:0000313" key="1">
    <source>
        <dbReference type="EMBL" id="CEG03970.1"/>
    </source>
</evidence>